<dbReference type="AlphaFoldDB" id="A0A5J4KL70"/>
<keyword evidence="2" id="KW-1185">Reference proteome</keyword>
<evidence type="ECO:0000313" key="1">
    <source>
        <dbReference type="EMBL" id="GER87170.1"/>
    </source>
</evidence>
<name>A0A5J4KL70_9CHLR</name>
<organism evidence="1 2">
    <name type="scientific">Dictyobacter vulcani</name>
    <dbReference type="NCBI Taxonomy" id="2607529"/>
    <lineage>
        <taxon>Bacteria</taxon>
        <taxon>Bacillati</taxon>
        <taxon>Chloroflexota</taxon>
        <taxon>Ktedonobacteria</taxon>
        <taxon>Ktedonobacterales</taxon>
        <taxon>Dictyobacteraceae</taxon>
        <taxon>Dictyobacter</taxon>
    </lineage>
</organism>
<sequence>MATLSAITVWVPPYYPTTSFVQVLFSVRLLSCLPIKHNEYEESGLMHIVYDNVHFKKERATYA</sequence>
<dbReference type="Proteomes" id="UP000326912">
    <property type="component" value="Unassembled WGS sequence"/>
</dbReference>
<gene>
    <name evidence="1" type="ORF">KDW_13320</name>
</gene>
<evidence type="ECO:0000313" key="2">
    <source>
        <dbReference type="Proteomes" id="UP000326912"/>
    </source>
</evidence>
<protein>
    <submittedName>
        <fullName evidence="1">Uncharacterized protein</fullName>
    </submittedName>
</protein>
<dbReference type="EMBL" id="BKZW01000001">
    <property type="protein sequence ID" value="GER87170.1"/>
    <property type="molecule type" value="Genomic_DNA"/>
</dbReference>
<proteinExistence type="predicted"/>
<reference evidence="1 2" key="1">
    <citation type="submission" date="2019-10" db="EMBL/GenBank/DDBJ databases">
        <title>Dictyobacter vulcani sp. nov., within the class Ktedonobacteria, isolated from soil of volcanic Mt. Zao.</title>
        <authorList>
            <person name="Zheng Y."/>
            <person name="Wang C.M."/>
            <person name="Sakai Y."/>
            <person name="Abe K."/>
            <person name="Yokota A."/>
            <person name="Yabe S."/>
        </authorList>
    </citation>
    <scope>NUCLEOTIDE SEQUENCE [LARGE SCALE GENOMIC DNA]</scope>
    <source>
        <strain evidence="1 2">W12</strain>
    </source>
</reference>
<comment type="caution">
    <text evidence="1">The sequence shown here is derived from an EMBL/GenBank/DDBJ whole genome shotgun (WGS) entry which is preliminary data.</text>
</comment>
<accession>A0A5J4KL70</accession>